<dbReference type="InterPro" id="IPR023828">
    <property type="entry name" value="Peptidase_S8_Ser-AS"/>
</dbReference>
<comment type="caution">
    <text evidence="9">The sequence shown here is derived from an EMBL/GenBank/DDBJ whole genome shotgun (WGS) entry which is preliminary data.</text>
</comment>
<evidence type="ECO:0000256" key="2">
    <source>
        <dbReference type="ARBA" id="ARBA00022670"/>
    </source>
</evidence>
<name>A0ABT6TF07_9BACL</name>
<evidence type="ECO:0000256" key="1">
    <source>
        <dbReference type="ARBA" id="ARBA00011073"/>
    </source>
</evidence>
<keyword evidence="4 6" id="KW-0378">Hydrolase</keyword>
<dbReference type="PROSITE" id="PS51892">
    <property type="entry name" value="SUBTILASE"/>
    <property type="match status" value="1"/>
</dbReference>
<organism evidence="9 10">
    <name type="scientific">Cohnella hashimotonis</name>
    <dbReference type="NCBI Taxonomy" id="2826895"/>
    <lineage>
        <taxon>Bacteria</taxon>
        <taxon>Bacillati</taxon>
        <taxon>Bacillota</taxon>
        <taxon>Bacilli</taxon>
        <taxon>Bacillales</taxon>
        <taxon>Paenibacillaceae</taxon>
        <taxon>Cohnella</taxon>
    </lineage>
</organism>
<feature type="compositionally biased region" description="Basic residues" evidence="7">
    <location>
        <begin position="383"/>
        <end position="394"/>
    </location>
</feature>
<evidence type="ECO:0000313" key="10">
    <source>
        <dbReference type="Proteomes" id="UP001161691"/>
    </source>
</evidence>
<dbReference type="CDD" id="cd07477">
    <property type="entry name" value="Peptidases_S8_Subtilisin_subset"/>
    <property type="match status" value="1"/>
</dbReference>
<sequence length="408" mass="43324">MKETIRKLARQFKAGRKSAGRKTRNVIVLKNKKGYDLCLRHLKAAGISPVKAARRSRLIGCEAPSNVDWTALKKHPSVAYIEKDRLVKAHGTPVISLSSRDKRAKGNCRIDPLKIPWNIARIQAPPVWKRTLGRCAKLAVVDTGVGPNPDLSVAGGVNTINGGSFKDDNGHGTHVAGIAAATGKKRIFGAAPKVRLFAVKALDEFGFGFVSDIAEGIDWCVKNRMDVINMSFGLPGESRILREAVARARRKGIVMTASVGNDGPNNKRIDAPARYPGVLGIAATTRRNRVASFSSRGRGIALSAPGVNILSTAPGRGYVRMSGTSMSSPHAAGGAALLRSLAPGASASCIARKLVSAAKPLPGGRRAVGAGLLQVAPAAAALRPRRCRHSRKGSTQRSAKSERDNKRE</sequence>
<dbReference type="Proteomes" id="UP001161691">
    <property type="component" value="Unassembled WGS sequence"/>
</dbReference>
<evidence type="ECO:0000256" key="5">
    <source>
        <dbReference type="ARBA" id="ARBA00022825"/>
    </source>
</evidence>
<feature type="active site" description="Charge relay system" evidence="6">
    <location>
        <position position="171"/>
    </location>
</feature>
<dbReference type="PANTHER" id="PTHR43806">
    <property type="entry name" value="PEPTIDASE S8"/>
    <property type="match status" value="1"/>
</dbReference>
<keyword evidence="10" id="KW-1185">Reference proteome</keyword>
<dbReference type="Gene3D" id="3.40.50.200">
    <property type="entry name" value="Peptidase S8/S53 domain"/>
    <property type="match status" value="1"/>
</dbReference>
<dbReference type="InterPro" id="IPR050131">
    <property type="entry name" value="Peptidase_S8_subtilisin-like"/>
</dbReference>
<keyword evidence="5 6" id="KW-0720">Serine protease</keyword>
<reference evidence="9" key="1">
    <citation type="submission" date="2023-04" db="EMBL/GenBank/DDBJ databases">
        <title>Comparative genomic analysis of Cohnella hashimotonis sp. nov., isolated from the International Space Station.</title>
        <authorList>
            <person name="Venkateswaran K."/>
            <person name="Simpson A."/>
        </authorList>
    </citation>
    <scope>NUCLEOTIDE SEQUENCE</scope>
    <source>
        <strain evidence="9">F6_2S_P_1</strain>
    </source>
</reference>
<feature type="compositionally biased region" description="Basic and acidic residues" evidence="7">
    <location>
        <begin position="399"/>
        <end position="408"/>
    </location>
</feature>
<evidence type="ECO:0000256" key="3">
    <source>
        <dbReference type="ARBA" id="ARBA00022723"/>
    </source>
</evidence>
<dbReference type="PANTHER" id="PTHR43806:SF11">
    <property type="entry name" value="CEREVISIN-RELATED"/>
    <property type="match status" value="1"/>
</dbReference>
<dbReference type="InterPro" id="IPR022398">
    <property type="entry name" value="Peptidase_S8_His-AS"/>
</dbReference>
<dbReference type="InterPro" id="IPR015500">
    <property type="entry name" value="Peptidase_S8_subtilisin-rel"/>
</dbReference>
<feature type="domain" description="Peptidase S8/S53" evidence="8">
    <location>
        <begin position="136"/>
        <end position="371"/>
    </location>
</feature>
<dbReference type="Pfam" id="PF00082">
    <property type="entry name" value="Peptidase_S8"/>
    <property type="match status" value="1"/>
</dbReference>
<dbReference type="PRINTS" id="PR00723">
    <property type="entry name" value="SUBTILISIN"/>
</dbReference>
<evidence type="ECO:0000256" key="6">
    <source>
        <dbReference type="PROSITE-ProRule" id="PRU01240"/>
    </source>
</evidence>
<dbReference type="InterPro" id="IPR000209">
    <property type="entry name" value="Peptidase_S8/S53_dom"/>
</dbReference>
<accession>A0ABT6TF07</accession>
<evidence type="ECO:0000313" key="9">
    <source>
        <dbReference type="EMBL" id="MDI4645412.1"/>
    </source>
</evidence>
<comment type="similarity">
    <text evidence="1 6">Belongs to the peptidase S8 family.</text>
</comment>
<feature type="active site" description="Charge relay system" evidence="6">
    <location>
        <position position="325"/>
    </location>
</feature>
<keyword evidence="2 6" id="KW-0645">Protease</keyword>
<evidence type="ECO:0000256" key="7">
    <source>
        <dbReference type="SAM" id="MobiDB-lite"/>
    </source>
</evidence>
<gene>
    <name evidence="9" type="ORF">KB449_10585</name>
</gene>
<proteinExistence type="inferred from homology"/>
<dbReference type="InterPro" id="IPR034202">
    <property type="entry name" value="Subtilisin_Carlsberg-like"/>
</dbReference>
<dbReference type="PROSITE" id="PS00138">
    <property type="entry name" value="SUBTILASE_SER"/>
    <property type="match status" value="1"/>
</dbReference>
<evidence type="ECO:0000256" key="4">
    <source>
        <dbReference type="ARBA" id="ARBA00022801"/>
    </source>
</evidence>
<dbReference type="SUPFAM" id="SSF52743">
    <property type="entry name" value="Subtilisin-like"/>
    <property type="match status" value="1"/>
</dbReference>
<feature type="region of interest" description="Disordered" evidence="7">
    <location>
        <begin position="382"/>
        <end position="408"/>
    </location>
</feature>
<dbReference type="PROSITE" id="PS00137">
    <property type="entry name" value="SUBTILASE_HIS"/>
    <property type="match status" value="1"/>
</dbReference>
<dbReference type="InterPro" id="IPR036852">
    <property type="entry name" value="Peptidase_S8/S53_dom_sf"/>
</dbReference>
<feature type="active site" description="Charge relay system" evidence="6">
    <location>
        <position position="142"/>
    </location>
</feature>
<dbReference type="EMBL" id="JAGRPV010000001">
    <property type="protein sequence ID" value="MDI4645412.1"/>
    <property type="molecule type" value="Genomic_DNA"/>
</dbReference>
<protein>
    <submittedName>
        <fullName evidence="9">S8 family peptidase</fullName>
    </submittedName>
</protein>
<dbReference type="RefSeq" id="WP_282908343.1">
    <property type="nucleotide sequence ID" value="NZ_JAGRPV010000001.1"/>
</dbReference>
<keyword evidence="3" id="KW-0479">Metal-binding</keyword>
<evidence type="ECO:0000259" key="8">
    <source>
        <dbReference type="Pfam" id="PF00082"/>
    </source>
</evidence>